<dbReference type="GO" id="GO:0003677">
    <property type="term" value="F:DNA binding"/>
    <property type="evidence" value="ECO:0007669"/>
    <property type="project" value="UniProtKB-UniRule"/>
</dbReference>
<feature type="region of interest" description="Disordered" evidence="4">
    <location>
        <begin position="405"/>
        <end position="437"/>
    </location>
</feature>
<dbReference type="Proteomes" id="UP000199076">
    <property type="component" value="Unassembled WGS sequence"/>
</dbReference>
<dbReference type="InterPro" id="IPR010998">
    <property type="entry name" value="Integrase_recombinase_N"/>
</dbReference>
<reference evidence="7" key="1">
    <citation type="submission" date="2016-10" db="EMBL/GenBank/DDBJ databases">
        <authorList>
            <person name="Varghese N."/>
            <person name="Submissions S."/>
        </authorList>
    </citation>
    <scope>NUCLEOTIDE SEQUENCE [LARGE SCALE GENOMIC DNA]</scope>
    <source>
        <strain evidence="7">IBRC-M 10760</strain>
    </source>
</reference>
<keyword evidence="1 3" id="KW-0238">DNA-binding</keyword>
<evidence type="ECO:0000256" key="1">
    <source>
        <dbReference type="ARBA" id="ARBA00023125"/>
    </source>
</evidence>
<dbReference type="Gene3D" id="1.10.443.10">
    <property type="entry name" value="Intergrase catalytic core"/>
    <property type="match status" value="1"/>
</dbReference>
<dbReference type="EMBL" id="FNBK01000047">
    <property type="protein sequence ID" value="SDG44771.1"/>
    <property type="molecule type" value="Genomic_DNA"/>
</dbReference>
<dbReference type="RefSeq" id="WP_139171239.1">
    <property type="nucleotide sequence ID" value="NZ_FNBK01000047.1"/>
</dbReference>
<dbReference type="AlphaFoldDB" id="A0A1G7UBV8"/>
<proteinExistence type="predicted"/>
<evidence type="ECO:0000313" key="6">
    <source>
        <dbReference type="EMBL" id="SDG44771.1"/>
    </source>
</evidence>
<protein>
    <recommendedName>
        <fullName evidence="5">Core-binding (CB) domain-containing protein</fullName>
    </recommendedName>
</protein>
<feature type="compositionally biased region" description="Basic and acidic residues" evidence="4">
    <location>
        <begin position="7"/>
        <end position="32"/>
    </location>
</feature>
<evidence type="ECO:0000259" key="5">
    <source>
        <dbReference type="PROSITE" id="PS51900"/>
    </source>
</evidence>
<dbReference type="GO" id="GO:0006310">
    <property type="term" value="P:DNA recombination"/>
    <property type="evidence" value="ECO:0007669"/>
    <property type="project" value="UniProtKB-KW"/>
</dbReference>
<dbReference type="InterPro" id="IPR044068">
    <property type="entry name" value="CB"/>
</dbReference>
<dbReference type="Gene3D" id="1.10.150.130">
    <property type="match status" value="1"/>
</dbReference>
<evidence type="ECO:0000256" key="2">
    <source>
        <dbReference type="ARBA" id="ARBA00023172"/>
    </source>
</evidence>
<feature type="region of interest" description="Disordered" evidence="4">
    <location>
        <begin position="1"/>
        <end position="32"/>
    </location>
</feature>
<accession>A0A1G7UBV8</accession>
<dbReference type="PROSITE" id="PS51900">
    <property type="entry name" value="CB"/>
    <property type="match status" value="1"/>
</dbReference>
<dbReference type="GO" id="GO:0015074">
    <property type="term" value="P:DNA integration"/>
    <property type="evidence" value="ECO:0007669"/>
    <property type="project" value="InterPro"/>
</dbReference>
<evidence type="ECO:0000313" key="7">
    <source>
        <dbReference type="Proteomes" id="UP000199076"/>
    </source>
</evidence>
<sequence>MSNTSSQDEKRERRDTSRVNTRTREERREQAEREWRLRPIEQFLKERENELTSGDLQGKERAVRRLDRYLHEEIAPRVDASILDLRDVVEADIASFRDDELKPDPSLADRTVANKLGALSHFYNVLEENNAFAGNPVKGPLKTFKQNHDLEADRPHIPFHRMQRFVNWLALPFSRAFWLSGLKHGTRFSEVVNIDLRCLHIDHPVFWQIVENHDVRLDPRVRDKPDTLLIYEGFNEGDEIPNEETPGPEAAGEIRDSAKGNKRKEDGGSILPLDSELKTALIEWLLTRPPTYDHVVNPLFVFRGSDEVRRPTDQGLYKRLWQEDSYTDSIQQFGAEESLDECPDCGGSVIEENLEQGEKPGRRFRCRDCRTEHWRSICWDNGLVTEQKMTYHVARHYFSNAHSPAKSELHDGAIPDRIRKKRIRGDSDNDGDTEDQTYMTASYEQYDEDVREPYLDGIYKFDLYDSVIPAVGEGWQR</sequence>
<feature type="compositionally biased region" description="Basic and acidic residues" evidence="4">
    <location>
        <begin position="405"/>
        <end position="417"/>
    </location>
</feature>
<name>A0A1G7UBV8_9EURY</name>
<keyword evidence="2" id="KW-0233">DNA recombination</keyword>
<feature type="compositionally biased region" description="Basic and acidic residues" evidence="4">
    <location>
        <begin position="252"/>
        <end position="267"/>
    </location>
</feature>
<dbReference type="InterPro" id="IPR011010">
    <property type="entry name" value="DNA_brk_join_enz"/>
</dbReference>
<organism evidence="6 7">
    <name type="scientific">Halorientalis regularis</name>
    <dbReference type="NCBI Taxonomy" id="660518"/>
    <lineage>
        <taxon>Archaea</taxon>
        <taxon>Methanobacteriati</taxon>
        <taxon>Methanobacteriota</taxon>
        <taxon>Stenosarchaea group</taxon>
        <taxon>Halobacteria</taxon>
        <taxon>Halobacteriales</taxon>
        <taxon>Haloarculaceae</taxon>
        <taxon>Halorientalis</taxon>
    </lineage>
</organism>
<gene>
    <name evidence="6" type="ORF">SAMN05216218_1472</name>
</gene>
<evidence type="ECO:0000256" key="4">
    <source>
        <dbReference type="SAM" id="MobiDB-lite"/>
    </source>
</evidence>
<evidence type="ECO:0000256" key="3">
    <source>
        <dbReference type="PROSITE-ProRule" id="PRU01248"/>
    </source>
</evidence>
<feature type="region of interest" description="Disordered" evidence="4">
    <location>
        <begin position="237"/>
        <end position="269"/>
    </location>
</feature>
<dbReference type="InterPro" id="IPR013762">
    <property type="entry name" value="Integrase-like_cat_sf"/>
</dbReference>
<dbReference type="STRING" id="660518.SAMN05216218_1472"/>
<dbReference type="OrthoDB" id="275486at2157"/>
<dbReference type="SUPFAM" id="SSF56349">
    <property type="entry name" value="DNA breaking-rejoining enzymes"/>
    <property type="match status" value="1"/>
</dbReference>
<keyword evidence="7" id="KW-1185">Reference proteome</keyword>
<feature type="domain" description="Core-binding (CB)" evidence="5">
    <location>
        <begin position="38"/>
        <end position="127"/>
    </location>
</feature>